<feature type="domain" description="M23ase beta-sheet core" evidence="10">
    <location>
        <begin position="318"/>
        <end position="412"/>
    </location>
</feature>
<feature type="coiled-coil region" evidence="7">
    <location>
        <begin position="64"/>
        <end position="102"/>
    </location>
</feature>
<dbReference type="FunFam" id="2.70.70.10:FF:000006">
    <property type="entry name" value="M23 family peptidase"/>
    <property type="match status" value="1"/>
</dbReference>
<name>A4C670_9GAMM</name>
<feature type="region of interest" description="Disordered" evidence="8">
    <location>
        <begin position="159"/>
        <end position="188"/>
    </location>
</feature>
<keyword evidence="3" id="KW-0479">Metal-binding</keyword>
<reference evidence="11 12" key="1">
    <citation type="submission" date="2006-02" db="EMBL/GenBank/DDBJ databases">
        <authorList>
            <person name="Moran M.A."/>
            <person name="Kjelleberg S."/>
            <person name="Egan S."/>
            <person name="Saunders N."/>
            <person name="Thomas T."/>
            <person name="Ferriera S."/>
            <person name="Johnson J."/>
            <person name="Kravitz S."/>
            <person name="Halpern A."/>
            <person name="Remington K."/>
            <person name="Beeson K."/>
            <person name="Tran B."/>
            <person name="Rogers Y.-H."/>
            <person name="Friedman R."/>
            <person name="Venter J.C."/>
        </authorList>
    </citation>
    <scope>NUCLEOTIDE SEQUENCE [LARGE SCALE GENOMIC DNA]</scope>
    <source>
        <strain evidence="11 12">D2</strain>
    </source>
</reference>
<evidence type="ECO:0000256" key="4">
    <source>
        <dbReference type="ARBA" id="ARBA00022801"/>
    </source>
</evidence>
<dbReference type="HOGENOM" id="CLU_029425_2_1_6"/>
<dbReference type="STRING" id="87626.PTD2_11679"/>
<dbReference type="EMBL" id="AAOH01000002">
    <property type="protein sequence ID" value="EAR29474.1"/>
    <property type="molecule type" value="Genomic_DNA"/>
</dbReference>
<dbReference type="InterPro" id="IPR050570">
    <property type="entry name" value="Cell_wall_metabolism_enzyme"/>
</dbReference>
<feature type="transmembrane region" description="Helical" evidence="9">
    <location>
        <begin position="28"/>
        <end position="52"/>
    </location>
</feature>
<organism evidence="11 12">
    <name type="scientific">Pseudoalteromonas tunicata D2</name>
    <dbReference type="NCBI Taxonomy" id="87626"/>
    <lineage>
        <taxon>Bacteria</taxon>
        <taxon>Pseudomonadati</taxon>
        <taxon>Pseudomonadota</taxon>
        <taxon>Gammaproteobacteria</taxon>
        <taxon>Alteromonadales</taxon>
        <taxon>Pseudoalteromonadaceae</taxon>
        <taxon>Pseudoalteromonas</taxon>
    </lineage>
</organism>
<comment type="cofactor">
    <cofactor evidence="1">
        <name>Zn(2+)</name>
        <dbReference type="ChEBI" id="CHEBI:29105"/>
    </cofactor>
</comment>
<dbReference type="GO" id="GO:0004222">
    <property type="term" value="F:metalloendopeptidase activity"/>
    <property type="evidence" value="ECO:0007669"/>
    <property type="project" value="TreeGrafter"/>
</dbReference>
<evidence type="ECO:0000256" key="6">
    <source>
        <dbReference type="ARBA" id="ARBA00023049"/>
    </source>
</evidence>
<dbReference type="OrthoDB" id="9805070at2"/>
<dbReference type="RefSeq" id="WP_009837348.1">
    <property type="nucleotide sequence ID" value="NZ_AAOH01000002.1"/>
</dbReference>
<protein>
    <submittedName>
        <fullName evidence="11">Putative peptidase family M23/M37 protein</fullName>
    </submittedName>
</protein>
<evidence type="ECO:0000259" key="10">
    <source>
        <dbReference type="Pfam" id="PF01551"/>
    </source>
</evidence>
<evidence type="ECO:0000256" key="2">
    <source>
        <dbReference type="ARBA" id="ARBA00022670"/>
    </source>
</evidence>
<evidence type="ECO:0000313" key="11">
    <source>
        <dbReference type="EMBL" id="EAR29474.1"/>
    </source>
</evidence>
<dbReference type="GO" id="GO:0006508">
    <property type="term" value="P:proteolysis"/>
    <property type="evidence" value="ECO:0007669"/>
    <property type="project" value="UniProtKB-KW"/>
</dbReference>
<keyword evidence="5" id="KW-0862">Zinc</keyword>
<dbReference type="InterPro" id="IPR011055">
    <property type="entry name" value="Dup_hybrid_motif"/>
</dbReference>
<evidence type="ECO:0000256" key="9">
    <source>
        <dbReference type="SAM" id="Phobius"/>
    </source>
</evidence>
<dbReference type="GO" id="GO:0046872">
    <property type="term" value="F:metal ion binding"/>
    <property type="evidence" value="ECO:0007669"/>
    <property type="project" value="UniProtKB-KW"/>
</dbReference>
<dbReference type="InterPro" id="IPR016047">
    <property type="entry name" value="M23ase_b-sheet_dom"/>
</dbReference>
<keyword evidence="7" id="KW-0175">Coiled coil</keyword>
<dbReference type="PANTHER" id="PTHR21666">
    <property type="entry name" value="PEPTIDASE-RELATED"/>
    <property type="match status" value="1"/>
</dbReference>
<evidence type="ECO:0000256" key="5">
    <source>
        <dbReference type="ARBA" id="ARBA00022833"/>
    </source>
</evidence>
<dbReference type="eggNOG" id="COG0739">
    <property type="taxonomic scope" value="Bacteria"/>
</dbReference>
<evidence type="ECO:0000256" key="8">
    <source>
        <dbReference type="SAM" id="MobiDB-lite"/>
    </source>
</evidence>
<proteinExistence type="predicted"/>
<evidence type="ECO:0000256" key="3">
    <source>
        <dbReference type="ARBA" id="ARBA00022723"/>
    </source>
</evidence>
<sequence>MFKIITNCFLWLFQEKQLFVRQNGAVKFVTFSSFLQFLLFLTIGGAIAWTAFTSNQFFTLHQTVVEKDQAIAQVKAELAALNQAYAEKQETLQTQLAKLNQQQTLVHDLIESMPGTIEPDTTLKQVLSSELDQSDIPLENQTETAFTEHLPEDDSQFVPEVPQELDSKTPPVQTPAVKSESEQSKPATSQIKSVHLLQVMDEQQNQLAAVDLNLENNFTTLLNKVLQRKNTLQAAIDNSGINLALALPQASQAQGGPLYQVSQAPLSDTQQLLVENLITLKELEEAISLLPNQLPAKDFYISSSYGVRKDPMTGKAAMHKGIDMAGWKNTKIFSPANGIVKRAGNNGGYGRFIEIEHENGFVTRFGHLAKIKVKTGQKIEKDELIGLMGSTGRSTSTHLHYEVLHNNKHVNPLKLAKAFAHVL</sequence>
<keyword evidence="6" id="KW-0482">Metalloprotease</keyword>
<evidence type="ECO:0000256" key="7">
    <source>
        <dbReference type="SAM" id="Coils"/>
    </source>
</evidence>
<keyword evidence="4" id="KW-0378">Hydrolase</keyword>
<dbReference type="SUPFAM" id="SSF51261">
    <property type="entry name" value="Duplicated hybrid motif"/>
    <property type="match status" value="1"/>
</dbReference>
<gene>
    <name evidence="11" type="ORF">PTD2_11679</name>
</gene>
<dbReference type="Gene3D" id="2.70.70.10">
    <property type="entry name" value="Glucose Permease (Domain IIA)"/>
    <property type="match status" value="1"/>
</dbReference>
<evidence type="ECO:0000256" key="1">
    <source>
        <dbReference type="ARBA" id="ARBA00001947"/>
    </source>
</evidence>
<evidence type="ECO:0000313" key="12">
    <source>
        <dbReference type="Proteomes" id="UP000006201"/>
    </source>
</evidence>
<keyword evidence="9" id="KW-0472">Membrane</keyword>
<dbReference type="Pfam" id="PF01551">
    <property type="entry name" value="Peptidase_M23"/>
    <property type="match status" value="1"/>
</dbReference>
<dbReference type="AlphaFoldDB" id="A4C670"/>
<dbReference type="Proteomes" id="UP000006201">
    <property type="component" value="Unassembled WGS sequence"/>
</dbReference>
<keyword evidence="9" id="KW-0812">Transmembrane</keyword>
<dbReference type="PANTHER" id="PTHR21666:SF288">
    <property type="entry name" value="CELL DIVISION PROTEIN YTFB"/>
    <property type="match status" value="1"/>
</dbReference>
<dbReference type="CDD" id="cd12797">
    <property type="entry name" value="M23_peptidase"/>
    <property type="match status" value="1"/>
</dbReference>
<keyword evidence="12" id="KW-1185">Reference proteome</keyword>
<keyword evidence="9" id="KW-1133">Transmembrane helix</keyword>
<accession>A4C670</accession>
<keyword evidence="2" id="KW-0645">Protease</keyword>
<comment type="caution">
    <text evidence="11">The sequence shown here is derived from an EMBL/GenBank/DDBJ whole genome shotgun (WGS) entry which is preliminary data.</text>
</comment>